<keyword evidence="2" id="KW-1185">Reference proteome</keyword>
<dbReference type="VEuPathDB" id="FungiDB:FVEG_04294"/>
<dbReference type="GeneID" id="30062375"/>
<accession>W7M4S3</accession>
<protein>
    <submittedName>
        <fullName evidence="1">Uncharacterized protein</fullName>
    </submittedName>
</protein>
<proteinExistence type="predicted"/>
<dbReference type="KEGG" id="fvr:FVEG_04294"/>
<evidence type="ECO:0000313" key="2">
    <source>
        <dbReference type="Proteomes" id="UP000009096"/>
    </source>
</evidence>
<evidence type="ECO:0000313" key="1">
    <source>
        <dbReference type="EMBL" id="EWG42514.1"/>
    </source>
</evidence>
<dbReference type="EMBL" id="DS022245">
    <property type="protein sequence ID" value="EWG42514.1"/>
    <property type="molecule type" value="Genomic_DNA"/>
</dbReference>
<dbReference type="RefSeq" id="XP_018748705.1">
    <property type="nucleotide sequence ID" value="XM_018892085.1"/>
</dbReference>
<dbReference type="Proteomes" id="UP000009096">
    <property type="component" value="Chromosome 2"/>
</dbReference>
<name>W7M4S3_GIBM7</name>
<dbReference type="AlphaFoldDB" id="W7M4S3"/>
<sequence>MECLFSCFRFQLRSPLLRLVQRHSCFHLVVPTLIHRFLRSVVTAFPSPNALRGTITLF</sequence>
<dbReference type="EMBL" id="CM000579">
    <property type="protein sequence ID" value="EWG42514.1"/>
    <property type="molecule type" value="Genomic_DNA"/>
</dbReference>
<dbReference type="HOGENOM" id="CLU_2979246_0_0_1"/>
<organism evidence="1 2">
    <name type="scientific">Gibberella moniliformis (strain M3125 / FGSC 7600)</name>
    <name type="common">Maize ear and stalk rot fungus</name>
    <name type="synonym">Fusarium verticillioides</name>
    <dbReference type="NCBI Taxonomy" id="334819"/>
    <lineage>
        <taxon>Eukaryota</taxon>
        <taxon>Fungi</taxon>
        <taxon>Dikarya</taxon>
        <taxon>Ascomycota</taxon>
        <taxon>Pezizomycotina</taxon>
        <taxon>Sordariomycetes</taxon>
        <taxon>Hypocreomycetidae</taxon>
        <taxon>Hypocreales</taxon>
        <taxon>Nectriaceae</taxon>
        <taxon>Fusarium</taxon>
        <taxon>Fusarium fujikuroi species complex</taxon>
    </lineage>
</organism>
<gene>
    <name evidence="1" type="ORF">FVEG_04294</name>
</gene>
<reference evidence="1 2" key="1">
    <citation type="journal article" date="2010" name="Nature">
        <title>Comparative genomics reveals mobile pathogenicity chromosomes in Fusarium.</title>
        <authorList>
            <person name="Ma L.J."/>
            <person name="van der Does H.C."/>
            <person name="Borkovich K.A."/>
            <person name="Coleman J.J."/>
            <person name="Daboussi M.J."/>
            <person name="Di Pietro A."/>
            <person name="Dufresne M."/>
            <person name="Freitag M."/>
            <person name="Grabherr M."/>
            <person name="Henrissat B."/>
            <person name="Houterman P.M."/>
            <person name="Kang S."/>
            <person name="Shim W.B."/>
            <person name="Woloshuk C."/>
            <person name="Xie X."/>
            <person name="Xu J.R."/>
            <person name="Antoniw J."/>
            <person name="Baker S.E."/>
            <person name="Bluhm B.H."/>
            <person name="Breakspear A."/>
            <person name="Brown D.W."/>
            <person name="Butchko R.A."/>
            <person name="Chapman S."/>
            <person name="Coulson R."/>
            <person name="Coutinho P.M."/>
            <person name="Danchin E.G."/>
            <person name="Diener A."/>
            <person name="Gale L.R."/>
            <person name="Gardiner D.M."/>
            <person name="Goff S."/>
            <person name="Hammond-Kosack K.E."/>
            <person name="Hilburn K."/>
            <person name="Hua-Van A."/>
            <person name="Jonkers W."/>
            <person name="Kazan K."/>
            <person name="Kodira C.D."/>
            <person name="Koehrsen M."/>
            <person name="Kumar L."/>
            <person name="Lee Y.H."/>
            <person name="Li L."/>
            <person name="Manners J.M."/>
            <person name="Miranda-Saavedra D."/>
            <person name="Mukherjee M."/>
            <person name="Park G."/>
            <person name="Park J."/>
            <person name="Park S.Y."/>
            <person name="Proctor R.H."/>
            <person name="Regev A."/>
            <person name="Ruiz-Roldan M.C."/>
            <person name="Sain D."/>
            <person name="Sakthikumar S."/>
            <person name="Sykes S."/>
            <person name="Schwartz D.C."/>
            <person name="Turgeon B.G."/>
            <person name="Wapinski I."/>
            <person name="Yoder O."/>
            <person name="Young S."/>
            <person name="Zeng Q."/>
            <person name="Zhou S."/>
            <person name="Galagan J."/>
            <person name="Cuomo C.A."/>
            <person name="Kistler H.C."/>
            <person name="Rep M."/>
        </authorList>
    </citation>
    <scope>NUCLEOTIDE SEQUENCE [LARGE SCALE GENOMIC DNA]</scope>
    <source>
        <strain evidence="2">M3125 / FGSC 7600</strain>
    </source>
</reference>